<proteinExistence type="predicted"/>
<dbReference type="GO" id="GO:0090266">
    <property type="term" value="P:regulation of mitotic cell cycle spindle assembly checkpoint"/>
    <property type="evidence" value="ECO:0007669"/>
    <property type="project" value="InterPro"/>
</dbReference>
<dbReference type="GO" id="GO:0005680">
    <property type="term" value="C:anaphase-promoting complex"/>
    <property type="evidence" value="ECO:0007669"/>
    <property type="project" value="InterPro"/>
</dbReference>
<dbReference type="Gramene" id="Kaladp0674s0061.1.v1.1">
    <property type="protein sequence ID" value="Kaladp0674s0061.1.v1.1"/>
    <property type="gene ID" value="Kaladp0674s0061.v1.1"/>
</dbReference>
<keyword evidence="3" id="KW-1185">Reference proteome</keyword>
<evidence type="ECO:0000313" key="2">
    <source>
        <dbReference type="EnsemblPlants" id="Kaladp0674s0061.1.v1.1"/>
    </source>
</evidence>
<dbReference type="PANTHER" id="PTHR37771">
    <property type="entry name" value="OS02G0593400 PROTEIN"/>
    <property type="match status" value="1"/>
</dbReference>
<dbReference type="PANTHER" id="PTHR37771:SF2">
    <property type="entry name" value="OS02G0593400 PROTEIN"/>
    <property type="match status" value="1"/>
</dbReference>
<dbReference type="Pfam" id="PF15243">
    <property type="entry name" value="ANAPC15"/>
    <property type="match status" value="1"/>
</dbReference>
<name>A0A7N0VGR0_KALFE</name>
<dbReference type="InterPro" id="IPR026182">
    <property type="entry name" value="ANAPC15"/>
</dbReference>
<organism evidence="2 3">
    <name type="scientific">Kalanchoe fedtschenkoi</name>
    <name type="common">Lavender scallops</name>
    <name type="synonym">South American air plant</name>
    <dbReference type="NCBI Taxonomy" id="63787"/>
    <lineage>
        <taxon>Eukaryota</taxon>
        <taxon>Viridiplantae</taxon>
        <taxon>Streptophyta</taxon>
        <taxon>Embryophyta</taxon>
        <taxon>Tracheophyta</taxon>
        <taxon>Spermatophyta</taxon>
        <taxon>Magnoliopsida</taxon>
        <taxon>eudicotyledons</taxon>
        <taxon>Gunneridae</taxon>
        <taxon>Pentapetalae</taxon>
        <taxon>Saxifragales</taxon>
        <taxon>Crassulaceae</taxon>
        <taxon>Kalanchoe</taxon>
    </lineage>
</organism>
<reference evidence="2" key="1">
    <citation type="submission" date="2021-01" db="UniProtKB">
        <authorList>
            <consortium name="EnsemblPlants"/>
        </authorList>
    </citation>
    <scope>IDENTIFICATION</scope>
</reference>
<evidence type="ECO:0000256" key="1">
    <source>
        <dbReference type="SAM" id="MobiDB-lite"/>
    </source>
</evidence>
<protein>
    <submittedName>
        <fullName evidence="2">Uncharacterized protein</fullName>
    </submittedName>
</protein>
<evidence type="ECO:0000313" key="3">
    <source>
        <dbReference type="Proteomes" id="UP000594263"/>
    </source>
</evidence>
<dbReference type="EnsemblPlants" id="Kaladp0674s0061.1.v1.1">
    <property type="protein sequence ID" value="Kaladp0674s0061.1.v1.1"/>
    <property type="gene ID" value="Kaladp0674s0061.v1.1"/>
</dbReference>
<sequence length="100" mass="11497">MRQFPAFMTEHPSSTSMIIPTSFLFPSQWPPPHTDELLLATEESDFEDKLDEIRNMNNDLPVIGRTNACNMKEDLDNDVEEEMADNAEESEGEEFEQEIS</sequence>
<dbReference type="OMA" id="PPTHNED"/>
<feature type="region of interest" description="Disordered" evidence="1">
    <location>
        <begin position="81"/>
        <end position="100"/>
    </location>
</feature>
<dbReference type="AlphaFoldDB" id="A0A7N0VGR0"/>
<accession>A0A7N0VGR0</accession>
<dbReference type="Proteomes" id="UP000594263">
    <property type="component" value="Unplaced"/>
</dbReference>